<feature type="region of interest" description="Disordered" evidence="4">
    <location>
        <begin position="107"/>
        <end position="138"/>
    </location>
</feature>
<dbReference type="RefSeq" id="WP_090595307.1">
    <property type="nucleotide sequence ID" value="NZ_LT629688.1"/>
</dbReference>
<keyword evidence="3" id="KW-0325">Glycoprotein</keyword>
<organism evidence="6 7">
    <name type="scientific">Auraticoccus monumenti</name>
    <dbReference type="NCBI Taxonomy" id="675864"/>
    <lineage>
        <taxon>Bacteria</taxon>
        <taxon>Bacillati</taxon>
        <taxon>Actinomycetota</taxon>
        <taxon>Actinomycetes</taxon>
        <taxon>Propionibacteriales</taxon>
        <taxon>Propionibacteriaceae</taxon>
        <taxon>Auraticoccus</taxon>
    </lineage>
</organism>
<dbReference type="Proteomes" id="UP000198546">
    <property type="component" value="Chromosome i"/>
</dbReference>
<evidence type="ECO:0000313" key="7">
    <source>
        <dbReference type="Proteomes" id="UP000198546"/>
    </source>
</evidence>
<proteinExistence type="predicted"/>
<dbReference type="EMBL" id="LT629688">
    <property type="protein sequence ID" value="SDE47432.1"/>
    <property type="molecule type" value="Genomic_DNA"/>
</dbReference>
<dbReference type="Pfam" id="PF13517">
    <property type="entry name" value="FG-GAP_3"/>
    <property type="match status" value="1"/>
</dbReference>
<sequence length="491" mass="49439">MSRTSMLCTALAISLSSLALVVCGSGPAHAATCRPTGVAGDVDRDGRADLVVGDPYADGSQGAVEVVRHSGQRTHITRSQLPGDPGDEPEFGTAVAVADLTGDGCLDLAISSPGDGGREGEDVPDHEGDPPDPGTPALPTVFIVRGTPTGFTTAEPIRVTDPEAGTFTSFADDIAVLQPTPTSPPQLVVGMSTRREGRGGVAVYGFDGGRPGAPVIVDRSSPGVDGSATARSYFGESVATSGRSIVVGAPGTRVAGVDQAGSVTVLTSTAAAPRSFTGRSWSQDSAGVPGGPEVEDGFGYSVAAGHGWVAVGVPTEDLDGRTNPGAVQLFQLSAAGDLVPRQLLGQNTAGIPDSSEDYDRFGESVTIGLGLQRAGVPAVLVTSPLEARAAPAPQYSGAWTVVHLPTVKAAGYSLASPGVPGHPAADAGYDMEVSALAGPQASAAARRDAVVVGIPNRSRGRVLVDASWRGTWQSLESSEVATSDGFGAALG</sequence>
<evidence type="ECO:0000256" key="3">
    <source>
        <dbReference type="ARBA" id="ARBA00023180"/>
    </source>
</evidence>
<dbReference type="InterPro" id="IPR013517">
    <property type="entry name" value="FG-GAP"/>
</dbReference>
<feature type="compositionally biased region" description="Basic and acidic residues" evidence="4">
    <location>
        <begin position="116"/>
        <end position="129"/>
    </location>
</feature>
<name>A0A1G7D788_9ACTN</name>
<keyword evidence="7" id="KW-1185">Reference proteome</keyword>
<dbReference type="PANTHER" id="PTHR36220:SF1">
    <property type="entry name" value="GAMMA TUBULIN COMPLEX COMPONENT C-TERMINAL DOMAIN-CONTAINING PROTEIN"/>
    <property type="match status" value="1"/>
</dbReference>
<dbReference type="InterPro" id="IPR013519">
    <property type="entry name" value="Int_alpha_beta-p"/>
</dbReference>
<evidence type="ECO:0000256" key="4">
    <source>
        <dbReference type="SAM" id="MobiDB-lite"/>
    </source>
</evidence>
<feature type="region of interest" description="Disordered" evidence="4">
    <location>
        <begin position="70"/>
        <end position="90"/>
    </location>
</feature>
<keyword evidence="1 5" id="KW-0732">Signal</keyword>
<feature type="chain" id="PRO_5009240754" evidence="5">
    <location>
        <begin position="31"/>
        <end position="491"/>
    </location>
</feature>
<dbReference type="OrthoDB" id="344301at2"/>
<dbReference type="Gene3D" id="2.130.10.130">
    <property type="entry name" value="Integrin alpha, N-terminal"/>
    <property type="match status" value="2"/>
</dbReference>
<gene>
    <name evidence="6" type="ORF">SAMN04489747_3510</name>
</gene>
<feature type="signal peptide" evidence="5">
    <location>
        <begin position="1"/>
        <end position="30"/>
    </location>
</feature>
<evidence type="ECO:0000256" key="2">
    <source>
        <dbReference type="ARBA" id="ARBA00022737"/>
    </source>
</evidence>
<evidence type="ECO:0000256" key="1">
    <source>
        <dbReference type="ARBA" id="ARBA00022729"/>
    </source>
</evidence>
<dbReference type="AlphaFoldDB" id="A0A1G7D788"/>
<dbReference type="SMART" id="SM00191">
    <property type="entry name" value="Int_alpha"/>
    <property type="match status" value="4"/>
</dbReference>
<evidence type="ECO:0000313" key="6">
    <source>
        <dbReference type="EMBL" id="SDE47432.1"/>
    </source>
</evidence>
<reference evidence="6 7" key="1">
    <citation type="submission" date="2016-10" db="EMBL/GenBank/DDBJ databases">
        <authorList>
            <person name="de Groot N.N."/>
        </authorList>
    </citation>
    <scope>NUCLEOTIDE SEQUENCE [LARGE SCALE GENOMIC DNA]</scope>
    <source>
        <strain evidence="6 7">MON 2.2</strain>
    </source>
</reference>
<accession>A0A1G7D788</accession>
<protein>
    <submittedName>
        <fullName evidence="6">Repeat domain-containing protein</fullName>
    </submittedName>
</protein>
<dbReference type="InterPro" id="IPR028994">
    <property type="entry name" value="Integrin_alpha_N"/>
</dbReference>
<keyword evidence="2" id="KW-0677">Repeat</keyword>
<evidence type="ECO:0000256" key="5">
    <source>
        <dbReference type="SAM" id="SignalP"/>
    </source>
</evidence>
<dbReference type="PANTHER" id="PTHR36220">
    <property type="entry name" value="UNNAMED PRODUCT"/>
    <property type="match status" value="1"/>
</dbReference>
<dbReference type="STRING" id="675864.SAMN04489747_3510"/>
<dbReference type="SUPFAM" id="SSF69318">
    <property type="entry name" value="Integrin alpha N-terminal domain"/>
    <property type="match status" value="1"/>
</dbReference>